<keyword evidence="1" id="KW-0378">Hydrolase</keyword>
<organism evidence="3 4">
    <name type="scientific">Geodermatophilus siccatus</name>
    <dbReference type="NCBI Taxonomy" id="1137991"/>
    <lineage>
        <taxon>Bacteria</taxon>
        <taxon>Bacillati</taxon>
        <taxon>Actinomycetota</taxon>
        <taxon>Actinomycetes</taxon>
        <taxon>Geodermatophilales</taxon>
        <taxon>Geodermatophilaceae</taxon>
        <taxon>Geodermatophilus</taxon>
    </lineage>
</organism>
<gene>
    <name evidence="3" type="ORF">SAMN05660642_03240</name>
</gene>
<evidence type="ECO:0000256" key="1">
    <source>
        <dbReference type="ARBA" id="ARBA00022801"/>
    </source>
</evidence>
<feature type="domain" description="AB hydrolase-1" evidence="2">
    <location>
        <begin position="31"/>
        <end position="130"/>
    </location>
</feature>
<dbReference type="SUPFAM" id="SSF53474">
    <property type="entry name" value="alpha/beta-Hydrolases"/>
    <property type="match status" value="1"/>
</dbReference>
<dbReference type="GO" id="GO:0016787">
    <property type="term" value="F:hydrolase activity"/>
    <property type="evidence" value="ECO:0007669"/>
    <property type="project" value="UniProtKB-KW"/>
</dbReference>
<dbReference type="AlphaFoldDB" id="A0A1G9VSN2"/>
<dbReference type="Proteomes" id="UP000198680">
    <property type="component" value="Unassembled WGS sequence"/>
</dbReference>
<accession>A0A1G9VSN2</accession>
<dbReference type="InterPro" id="IPR000073">
    <property type="entry name" value="AB_hydrolase_1"/>
</dbReference>
<dbReference type="RefSeq" id="WP_091220557.1">
    <property type="nucleotide sequence ID" value="NZ_FNHE01000008.1"/>
</dbReference>
<dbReference type="PRINTS" id="PR00111">
    <property type="entry name" value="ABHYDROLASE"/>
</dbReference>
<evidence type="ECO:0000259" key="2">
    <source>
        <dbReference type="Pfam" id="PF00561"/>
    </source>
</evidence>
<protein>
    <submittedName>
        <fullName evidence="3">Pimeloyl-ACP methyl ester carboxylesterase</fullName>
    </submittedName>
</protein>
<dbReference type="PANTHER" id="PTHR43798:SF31">
    <property type="entry name" value="AB HYDROLASE SUPERFAMILY PROTEIN YCLE"/>
    <property type="match status" value="1"/>
</dbReference>
<reference evidence="4" key="1">
    <citation type="submission" date="2016-10" db="EMBL/GenBank/DDBJ databases">
        <authorList>
            <person name="Varghese N."/>
            <person name="Submissions S."/>
        </authorList>
    </citation>
    <scope>NUCLEOTIDE SEQUENCE [LARGE SCALE GENOMIC DNA]</scope>
    <source>
        <strain evidence="4">DSM 45419</strain>
    </source>
</reference>
<dbReference type="PANTHER" id="PTHR43798">
    <property type="entry name" value="MONOACYLGLYCEROL LIPASE"/>
    <property type="match status" value="1"/>
</dbReference>
<dbReference type="GO" id="GO:0016020">
    <property type="term" value="C:membrane"/>
    <property type="evidence" value="ECO:0007669"/>
    <property type="project" value="TreeGrafter"/>
</dbReference>
<dbReference type="STRING" id="1137991.SAMN05660642_03240"/>
<name>A0A1G9VSN2_9ACTN</name>
<dbReference type="InterPro" id="IPR029058">
    <property type="entry name" value="AB_hydrolase_fold"/>
</dbReference>
<evidence type="ECO:0000313" key="3">
    <source>
        <dbReference type="EMBL" id="SDM75047.1"/>
    </source>
</evidence>
<dbReference type="EMBL" id="FNHE01000008">
    <property type="protein sequence ID" value="SDM75047.1"/>
    <property type="molecule type" value="Genomic_DNA"/>
</dbReference>
<dbReference type="OrthoDB" id="63962at2"/>
<keyword evidence="4" id="KW-1185">Reference proteome</keyword>
<dbReference type="InterPro" id="IPR050266">
    <property type="entry name" value="AB_hydrolase_sf"/>
</dbReference>
<dbReference type="Pfam" id="PF00561">
    <property type="entry name" value="Abhydrolase_1"/>
    <property type="match status" value="1"/>
</dbReference>
<proteinExistence type="predicted"/>
<dbReference type="Gene3D" id="3.40.50.1820">
    <property type="entry name" value="alpha/beta hydrolase"/>
    <property type="match status" value="1"/>
</dbReference>
<sequence length="295" mass="30792">MSADDFSQHVEVRRPGGRCVHAWRRPGSTRPVLGIHGLSSTSRLWSWTLAAAPDVDLVAADLSGRGSSTPRPDASTLAGHVADQLAVLDALGLETVDVLGMSLGGFIAVQLAVTAPERVRSLTLLDGGPPTVRRPTSREQLEAAFADRTARLGTDWPDLASYVDVVVAHTAPLLDPADPHLATCLAHDLERGRDGGRVRLDGRALVDDAADVFLTDTAADALRRLSVPTQLLHAEWSVGAGSPPAYTDDEVAAVVAASDGLVTAELLPGHDHAGVVMTDSGAAASVRALRRSLAG</sequence>
<evidence type="ECO:0000313" key="4">
    <source>
        <dbReference type="Proteomes" id="UP000198680"/>
    </source>
</evidence>